<dbReference type="InterPro" id="IPR036884">
    <property type="entry name" value="2Fe-2S-bd_dom_sf"/>
</dbReference>
<comment type="caution">
    <text evidence="6">The sequence shown here is derived from an EMBL/GenBank/DDBJ whole genome shotgun (WGS) entry which is preliminary data.</text>
</comment>
<name>A0A5S4YSW8_9BRAD</name>
<evidence type="ECO:0000256" key="4">
    <source>
        <dbReference type="ARBA" id="ARBA00023004"/>
    </source>
</evidence>
<dbReference type="PANTHER" id="PTHR11908">
    <property type="entry name" value="XANTHINE DEHYDROGENASE"/>
    <property type="match status" value="1"/>
</dbReference>
<dbReference type="Gene3D" id="3.10.20.30">
    <property type="match status" value="1"/>
</dbReference>
<proteinExistence type="inferred from homology"/>
<dbReference type="InterPro" id="IPR036856">
    <property type="entry name" value="Ald_Oxase/Xan_DH_a/b_sf"/>
</dbReference>
<accession>A0A5S4YSW8</accession>
<dbReference type="Proteomes" id="UP000324797">
    <property type="component" value="Unassembled WGS sequence"/>
</dbReference>
<dbReference type="Pfam" id="PF01315">
    <property type="entry name" value="Ald_Xan_dh_C"/>
    <property type="match status" value="1"/>
</dbReference>
<evidence type="ECO:0000256" key="1">
    <source>
        <dbReference type="ARBA" id="ARBA00006849"/>
    </source>
</evidence>
<dbReference type="SUPFAM" id="SSF47741">
    <property type="entry name" value="CO dehydrogenase ISP C-domain like"/>
    <property type="match status" value="1"/>
</dbReference>
<dbReference type="GO" id="GO:0005506">
    <property type="term" value="F:iron ion binding"/>
    <property type="evidence" value="ECO:0007669"/>
    <property type="project" value="InterPro"/>
</dbReference>
<dbReference type="PROSITE" id="PS51085">
    <property type="entry name" value="2FE2S_FER_2"/>
    <property type="match status" value="1"/>
</dbReference>
<dbReference type="InterPro" id="IPR046867">
    <property type="entry name" value="AldOxase/xan_DH_MoCoBD2"/>
</dbReference>
<evidence type="ECO:0000313" key="6">
    <source>
        <dbReference type="EMBL" id="TYO67133.1"/>
    </source>
</evidence>
<evidence type="ECO:0000313" key="7">
    <source>
        <dbReference type="Proteomes" id="UP000324797"/>
    </source>
</evidence>
<dbReference type="InterPro" id="IPR016208">
    <property type="entry name" value="Ald_Oxase/xanthine_DH-like"/>
</dbReference>
<organism evidence="6 7">
    <name type="scientific">Bradyrhizobium hipponense</name>
    <dbReference type="NCBI Taxonomy" id="2605638"/>
    <lineage>
        <taxon>Bacteria</taxon>
        <taxon>Pseudomonadati</taxon>
        <taxon>Pseudomonadota</taxon>
        <taxon>Alphaproteobacteria</taxon>
        <taxon>Hyphomicrobiales</taxon>
        <taxon>Nitrobacteraceae</taxon>
        <taxon>Bradyrhizobium</taxon>
    </lineage>
</organism>
<gene>
    <name evidence="6" type="ORF">FXV83_08055</name>
</gene>
<protein>
    <submittedName>
        <fullName evidence="6">Molybdopterin-dependent oxidoreductase</fullName>
    </submittedName>
</protein>
<dbReference type="InterPro" id="IPR000674">
    <property type="entry name" value="Ald_Oxase/Xan_DH_a/b"/>
</dbReference>
<evidence type="ECO:0000259" key="5">
    <source>
        <dbReference type="PROSITE" id="PS51085"/>
    </source>
</evidence>
<dbReference type="SMART" id="SM01008">
    <property type="entry name" value="Ald_Xan_dh_C"/>
    <property type="match status" value="1"/>
</dbReference>
<reference evidence="6 7" key="1">
    <citation type="submission" date="2019-08" db="EMBL/GenBank/DDBJ databases">
        <title>Bradyrhizobium hipponensis sp. nov., a rhizobium isolated from a Lupinus angustifolius root nodule in Tunisia.</title>
        <authorList>
            <person name="Off K."/>
            <person name="Rejili M."/>
            <person name="Mars M."/>
            <person name="Brachmann A."/>
            <person name="Marin M."/>
        </authorList>
    </citation>
    <scope>NUCLEOTIDE SEQUENCE [LARGE SCALE GENOMIC DNA]</scope>
    <source>
        <strain evidence="7">aSej3</strain>
    </source>
</reference>
<dbReference type="InterPro" id="IPR002888">
    <property type="entry name" value="2Fe-2S-bd"/>
</dbReference>
<dbReference type="RefSeq" id="WP_148738642.1">
    <property type="nucleotide sequence ID" value="NZ_VSTH01000021.1"/>
</dbReference>
<dbReference type="InterPro" id="IPR012675">
    <property type="entry name" value="Beta-grasp_dom_sf"/>
</dbReference>
<sequence length="908" mass="96109">MSFEINGTTFAQEPRAGQCLRAFLRELGHFGVKKGCDAGDCGACTVLLDGEPVHSCLIPAFRADGRAITTIEGLGGEHGAHPMQQAFLDAQAFQCGFCTAGMIVTCASLNQAQQRDLGAALKGNICRCTGYRSIEDAILGHNNVEESVEAGAAFGRSLPAPAGPDIVRGKARYTFDTAIDGVLHVKLLRSPHAHAKLVAIDKSAALAVPGVHAVLTHEDAPSVLFSTARHEKDWMDPEDTRILDDVVRFIGQKVAAVVAESEAAAEAACRRLKVSYEILPALVDPEQAMAPGAPIIHPERTSENRVADAQRNLAAETHGEFGDVAAALATSAVTFEATFHSHRVQHAALETHGGLAWLDASGVLNVRCSTQVPFLTRRALSDIFALPMDKVRVYCERVGGGFGGKQEMFVEDILALAALKTGRPVKLELTREEQFIATSTRHPMRVHVKAGADAEGKLTALQLDVLSNTGAYGNHAGPVMFHALSESIAVYNCPNKRVDGCAVYTNTVPAGAFRGYGLPQTLIAVEAAIDELAKQLGISPYDMRRRNVVKPGDPMLAPPPSEYHDVFYGSYGLDQCLDLVERAMQADSPQPELSAEWLIGEGIALTMIDTVPPAGHLADAVIALNDDGRFDLTVGTAEFGNGTSTVHRQIAATTLATTVDRIRLRQSDTAHGGHDTGAYGSAGIFVAGKATHAAATQLATELRTTAAGAWLCDVESCVLDGDSVVSGVRRMSFAELAKLARDRGQPLAASGNSGGTPRSVGFNVQGFRVAVNKGTGELKILRSVQAADAGVVANPMQCRGQIEGGVAQALGAALYEEVVIDADGRVTNPKFRDYHLPSFADVPRTEVFFADTSDTIGPLGAKSMSESPYNPVAAALGNAIADATGIRFTAPPFKPDRLFPALLEKFGS</sequence>
<dbReference type="InterPro" id="IPR036010">
    <property type="entry name" value="2Fe-2S_ferredoxin-like_sf"/>
</dbReference>
<comment type="similarity">
    <text evidence="1">Belongs to the xanthine dehydrogenase family.</text>
</comment>
<feature type="domain" description="2Fe-2S ferredoxin-type" evidence="5">
    <location>
        <begin position="1"/>
        <end position="74"/>
    </location>
</feature>
<dbReference type="Gene3D" id="3.30.365.10">
    <property type="entry name" value="Aldehyde oxidase/xanthine dehydrogenase, molybdopterin binding domain"/>
    <property type="match status" value="4"/>
</dbReference>
<keyword evidence="7" id="KW-1185">Reference proteome</keyword>
<keyword evidence="2" id="KW-0479">Metal-binding</keyword>
<dbReference type="Pfam" id="PF20256">
    <property type="entry name" value="MoCoBD_2"/>
    <property type="match status" value="1"/>
</dbReference>
<evidence type="ECO:0000256" key="2">
    <source>
        <dbReference type="ARBA" id="ARBA00022723"/>
    </source>
</evidence>
<dbReference type="InterPro" id="IPR006058">
    <property type="entry name" value="2Fe2S_fd_BS"/>
</dbReference>
<dbReference type="Gene3D" id="1.10.150.120">
    <property type="entry name" value="[2Fe-2S]-binding domain"/>
    <property type="match status" value="1"/>
</dbReference>
<evidence type="ECO:0000256" key="3">
    <source>
        <dbReference type="ARBA" id="ARBA00023002"/>
    </source>
</evidence>
<dbReference type="InterPro" id="IPR008274">
    <property type="entry name" value="AldOxase/xan_DH_MoCoBD1"/>
</dbReference>
<dbReference type="InterPro" id="IPR037165">
    <property type="entry name" value="AldOxase/xan_DH_Mopterin-bd_sf"/>
</dbReference>
<dbReference type="EMBL" id="VSTH01000021">
    <property type="protein sequence ID" value="TYO67133.1"/>
    <property type="molecule type" value="Genomic_DNA"/>
</dbReference>
<dbReference type="SUPFAM" id="SSF54292">
    <property type="entry name" value="2Fe-2S ferredoxin-like"/>
    <property type="match status" value="1"/>
</dbReference>
<dbReference type="SUPFAM" id="SSF56003">
    <property type="entry name" value="Molybdenum cofactor-binding domain"/>
    <property type="match status" value="1"/>
</dbReference>
<dbReference type="PROSITE" id="PS00197">
    <property type="entry name" value="2FE2S_FER_1"/>
    <property type="match status" value="1"/>
</dbReference>
<dbReference type="Pfam" id="PF01799">
    <property type="entry name" value="Fer2_2"/>
    <property type="match status" value="1"/>
</dbReference>
<dbReference type="GO" id="GO:0051537">
    <property type="term" value="F:2 iron, 2 sulfur cluster binding"/>
    <property type="evidence" value="ECO:0007669"/>
    <property type="project" value="InterPro"/>
</dbReference>
<dbReference type="SUPFAM" id="SSF54665">
    <property type="entry name" value="CO dehydrogenase molybdoprotein N-domain-like"/>
    <property type="match status" value="1"/>
</dbReference>
<dbReference type="CDD" id="cd00207">
    <property type="entry name" value="fer2"/>
    <property type="match status" value="1"/>
</dbReference>
<dbReference type="Gene3D" id="3.90.1170.50">
    <property type="entry name" value="Aldehyde oxidase/xanthine dehydrogenase, a/b hammerhead"/>
    <property type="match status" value="1"/>
</dbReference>
<dbReference type="GO" id="GO:0016491">
    <property type="term" value="F:oxidoreductase activity"/>
    <property type="evidence" value="ECO:0007669"/>
    <property type="project" value="UniProtKB-KW"/>
</dbReference>
<keyword evidence="4" id="KW-0408">Iron</keyword>
<dbReference type="InterPro" id="IPR001041">
    <property type="entry name" value="2Fe-2S_ferredoxin-type"/>
</dbReference>
<dbReference type="Pfam" id="PF02738">
    <property type="entry name" value="MoCoBD_1"/>
    <property type="match status" value="1"/>
</dbReference>
<keyword evidence="3" id="KW-0560">Oxidoreductase</keyword>
<dbReference type="Pfam" id="PF00111">
    <property type="entry name" value="Fer2"/>
    <property type="match status" value="1"/>
</dbReference>
<dbReference type="PANTHER" id="PTHR11908:SF157">
    <property type="entry name" value="XANTHINE DEHYDROGENASE SUBUNIT D-RELATED"/>
    <property type="match status" value="1"/>
</dbReference>
<dbReference type="AlphaFoldDB" id="A0A5S4YSW8"/>